<feature type="non-terminal residue" evidence="1">
    <location>
        <position position="28"/>
    </location>
</feature>
<organism evidence="1 2">
    <name type="scientific">Trifolium pratense</name>
    <name type="common">Red clover</name>
    <dbReference type="NCBI Taxonomy" id="57577"/>
    <lineage>
        <taxon>Eukaryota</taxon>
        <taxon>Viridiplantae</taxon>
        <taxon>Streptophyta</taxon>
        <taxon>Embryophyta</taxon>
        <taxon>Tracheophyta</taxon>
        <taxon>Spermatophyta</taxon>
        <taxon>Magnoliopsida</taxon>
        <taxon>eudicotyledons</taxon>
        <taxon>Gunneridae</taxon>
        <taxon>Pentapetalae</taxon>
        <taxon>rosids</taxon>
        <taxon>fabids</taxon>
        <taxon>Fabales</taxon>
        <taxon>Fabaceae</taxon>
        <taxon>Papilionoideae</taxon>
        <taxon>50 kb inversion clade</taxon>
        <taxon>NPAAA clade</taxon>
        <taxon>Hologalegina</taxon>
        <taxon>IRL clade</taxon>
        <taxon>Trifolieae</taxon>
        <taxon>Trifolium</taxon>
    </lineage>
</organism>
<evidence type="ECO:0000313" key="1">
    <source>
        <dbReference type="EMBL" id="PNX84089.1"/>
    </source>
</evidence>
<protein>
    <submittedName>
        <fullName evidence="1">Uncharacterized protein</fullName>
    </submittedName>
</protein>
<dbReference type="AlphaFoldDB" id="A0A2K3LZY3"/>
<proteinExistence type="predicted"/>
<name>A0A2K3LZY3_TRIPR</name>
<dbReference type="EMBL" id="ASHM01045555">
    <property type="protein sequence ID" value="PNX84089.1"/>
    <property type="molecule type" value="Genomic_DNA"/>
</dbReference>
<evidence type="ECO:0000313" key="2">
    <source>
        <dbReference type="Proteomes" id="UP000236291"/>
    </source>
</evidence>
<reference evidence="1 2" key="2">
    <citation type="journal article" date="2017" name="Front. Plant Sci.">
        <title>Gene Classification and Mining of Molecular Markers Useful in Red Clover (Trifolium pratense) Breeding.</title>
        <authorList>
            <person name="Istvanek J."/>
            <person name="Dluhosova J."/>
            <person name="Dluhos P."/>
            <person name="Patkova L."/>
            <person name="Nedelnik J."/>
            <person name="Repkova J."/>
        </authorList>
    </citation>
    <scope>NUCLEOTIDE SEQUENCE [LARGE SCALE GENOMIC DNA]</scope>
    <source>
        <strain evidence="2">cv. Tatra</strain>
        <tissue evidence="1">Young leaves</tissue>
    </source>
</reference>
<comment type="caution">
    <text evidence="1">The sequence shown here is derived from an EMBL/GenBank/DDBJ whole genome shotgun (WGS) entry which is preliminary data.</text>
</comment>
<dbReference type="Proteomes" id="UP000236291">
    <property type="component" value="Unassembled WGS sequence"/>
</dbReference>
<reference evidence="1 2" key="1">
    <citation type="journal article" date="2014" name="Am. J. Bot.">
        <title>Genome assembly and annotation for red clover (Trifolium pratense; Fabaceae).</title>
        <authorList>
            <person name="Istvanek J."/>
            <person name="Jaros M."/>
            <person name="Krenek A."/>
            <person name="Repkova J."/>
        </authorList>
    </citation>
    <scope>NUCLEOTIDE SEQUENCE [LARGE SCALE GENOMIC DNA]</scope>
    <source>
        <strain evidence="2">cv. Tatra</strain>
        <tissue evidence="1">Young leaves</tissue>
    </source>
</reference>
<accession>A0A2K3LZY3</accession>
<sequence length="28" mass="2489">MNTIAAVGAPPVAAVAAAALGAVQAVPS</sequence>
<gene>
    <name evidence="1" type="ORF">L195_g040142</name>
</gene>